<keyword evidence="3" id="KW-1185">Reference proteome</keyword>
<name>A0A8R1XPQ1_ONCVO</name>
<protein>
    <submittedName>
        <fullName evidence="2">Uncharacterized protein</fullName>
    </submittedName>
</protein>
<feature type="compositionally biased region" description="Low complexity" evidence="1">
    <location>
        <begin position="209"/>
        <end position="233"/>
    </location>
</feature>
<dbReference type="EnsemblMetazoa" id="OVOC1273.1">
    <property type="protein sequence ID" value="OVOC1273.1"/>
    <property type="gene ID" value="WBGene00238082"/>
</dbReference>
<sequence length="357" mass="38271">MIIGSVQIEQKKRPEMVVHTAHTDFRKADIEALKDELRRNTPAAHTTNTAFQQVPDVNRSLASSCSPPDQRRIPQSTLDNKLLPTPPAYTPSPLNAAAAAAAAVGNLPAAIAAAAAAQTANPFLLAAAALGLQQQQPQNASSTLPWINNAQSFNMMLPYFQHLQAQVQQQAQAQVALAQQIAAQQAANLHQQLKTIAAAAAAGHTSLISSQSQQQPQPQPQPQSQSQPHPQSQMQTHWLSPPPSVPPQISAIRQTTACPSPLLPAGVASTESTSSLLGFTELNNLQPDPEVAQLPSPPVSSSSSLYNDEKQQQQQLQQQFLFDEDLMIDSLMEERKDLSEKESIAVAVLAGMAACQR</sequence>
<evidence type="ECO:0000313" key="3">
    <source>
        <dbReference type="Proteomes" id="UP000024404"/>
    </source>
</evidence>
<reference evidence="3" key="1">
    <citation type="submission" date="2013-10" db="EMBL/GenBank/DDBJ databases">
        <title>Genome sequencing of Onchocerca volvulus.</title>
        <authorList>
            <person name="Cotton J."/>
            <person name="Tsai J."/>
            <person name="Stanley E."/>
            <person name="Tracey A."/>
            <person name="Holroyd N."/>
            <person name="Lustigman S."/>
            <person name="Berriman M."/>
        </authorList>
    </citation>
    <scope>NUCLEOTIDE SEQUENCE</scope>
</reference>
<proteinExistence type="predicted"/>
<feature type="region of interest" description="Disordered" evidence="1">
    <location>
        <begin position="205"/>
        <end position="249"/>
    </location>
</feature>
<feature type="region of interest" description="Disordered" evidence="1">
    <location>
        <begin position="286"/>
        <end position="313"/>
    </location>
</feature>
<reference evidence="2" key="2">
    <citation type="submission" date="2022-06" db="UniProtKB">
        <authorList>
            <consortium name="EnsemblMetazoa"/>
        </authorList>
    </citation>
    <scope>IDENTIFICATION</scope>
</reference>
<feature type="region of interest" description="Disordered" evidence="1">
    <location>
        <begin position="58"/>
        <end position="87"/>
    </location>
</feature>
<feature type="compositionally biased region" description="Polar residues" evidence="1">
    <location>
        <begin position="60"/>
        <end position="79"/>
    </location>
</feature>
<dbReference type="EMBL" id="CMVM020000034">
    <property type="status" value="NOT_ANNOTATED_CDS"/>
    <property type="molecule type" value="Genomic_DNA"/>
</dbReference>
<dbReference type="Proteomes" id="UP000024404">
    <property type="component" value="Unassembled WGS sequence"/>
</dbReference>
<dbReference type="OMA" id="PWINNAQ"/>
<evidence type="ECO:0000313" key="2">
    <source>
        <dbReference type="EnsemblMetazoa" id="OVOC1273.1"/>
    </source>
</evidence>
<accession>A0A8R1XPQ1</accession>
<organism evidence="2 3">
    <name type="scientific">Onchocerca volvulus</name>
    <dbReference type="NCBI Taxonomy" id="6282"/>
    <lineage>
        <taxon>Eukaryota</taxon>
        <taxon>Metazoa</taxon>
        <taxon>Ecdysozoa</taxon>
        <taxon>Nematoda</taxon>
        <taxon>Chromadorea</taxon>
        <taxon>Rhabditida</taxon>
        <taxon>Spirurina</taxon>
        <taxon>Spiruromorpha</taxon>
        <taxon>Filarioidea</taxon>
        <taxon>Onchocercidae</taxon>
        <taxon>Onchocerca</taxon>
    </lineage>
</organism>
<dbReference type="AlphaFoldDB" id="A0A8R1XPQ1"/>
<evidence type="ECO:0000256" key="1">
    <source>
        <dbReference type="SAM" id="MobiDB-lite"/>
    </source>
</evidence>